<reference evidence="2 3" key="1">
    <citation type="submission" date="2021-06" db="EMBL/GenBank/DDBJ databases">
        <authorList>
            <person name="Palmer J.M."/>
        </authorList>
    </citation>
    <scope>NUCLEOTIDE SEQUENCE [LARGE SCALE GENOMIC DNA]</scope>
    <source>
        <strain evidence="2 3">CL_MEX2019</strain>
        <tissue evidence="2">Muscle</tissue>
    </source>
</reference>
<name>A0ABU7CPJ8_9TELE</name>
<evidence type="ECO:0000313" key="3">
    <source>
        <dbReference type="Proteomes" id="UP001352852"/>
    </source>
</evidence>
<sequence>MQGFSIKICNSECEEPQTCPHGPRTDTEEIRATDIKRPPKAQEPLPGLPQPPQRRAGESHRGTTQQPQGRGPTELQQRSHKPHRQPSTWTQRPETPGHITPQEEARQSPGVRAPASSHRE</sequence>
<dbReference type="EMBL" id="JAHUTJ010001674">
    <property type="protein sequence ID" value="MED6264803.1"/>
    <property type="molecule type" value="Genomic_DNA"/>
</dbReference>
<evidence type="ECO:0000313" key="2">
    <source>
        <dbReference type="EMBL" id="MED6264803.1"/>
    </source>
</evidence>
<dbReference type="Proteomes" id="UP001352852">
    <property type="component" value="Unassembled WGS sequence"/>
</dbReference>
<evidence type="ECO:0000256" key="1">
    <source>
        <dbReference type="SAM" id="MobiDB-lite"/>
    </source>
</evidence>
<accession>A0ABU7CPJ8</accession>
<protein>
    <submittedName>
        <fullName evidence="2">Uncharacterized protein</fullName>
    </submittedName>
</protein>
<feature type="compositionally biased region" description="Basic and acidic residues" evidence="1">
    <location>
        <begin position="23"/>
        <end position="37"/>
    </location>
</feature>
<proteinExistence type="predicted"/>
<organism evidence="2 3">
    <name type="scientific">Characodon lateralis</name>
    <dbReference type="NCBI Taxonomy" id="208331"/>
    <lineage>
        <taxon>Eukaryota</taxon>
        <taxon>Metazoa</taxon>
        <taxon>Chordata</taxon>
        <taxon>Craniata</taxon>
        <taxon>Vertebrata</taxon>
        <taxon>Euteleostomi</taxon>
        <taxon>Actinopterygii</taxon>
        <taxon>Neopterygii</taxon>
        <taxon>Teleostei</taxon>
        <taxon>Neoteleostei</taxon>
        <taxon>Acanthomorphata</taxon>
        <taxon>Ovalentaria</taxon>
        <taxon>Atherinomorphae</taxon>
        <taxon>Cyprinodontiformes</taxon>
        <taxon>Goodeidae</taxon>
        <taxon>Characodon</taxon>
    </lineage>
</organism>
<feature type="region of interest" description="Disordered" evidence="1">
    <location>
        <begin position="1"/>
        <end position="120"/>
    </location>
</feature>
<keyword evidence="3" id="KW-1185">Reference proteome</keyword>
<comment type="caution">
    <text evidence="2">The sequence shown here is derived from an EMBL/GenBank/DDBJ whole genome shotgun (WGS) entry which is preliminary data.</text>
</comment>
<gene>
    <name evidence="2" type="ORF">CHARACLAT_018865</name>
</gene>